<evidence type="ECO:0000256" key="1">
    <source>
        <dbReference type="ARBA" id="ARBA00007274"/>
    </source>
</evidence>
<keyword evidence="3" id="KW-0677">Repeat</keyword>
<evidence type="ECO:0000313" key="6">
    <source>
        <dbReference type="EMBL" id="QDI03768.1"/>
    </source>
</evidence>
<dbReference type="Pfam" id="PF00132">
    <property type="entry name" value="Hexapep"/>
    <property type="match status" value="1"/>
</dbReference>
<evidence type="ECO:0000256" key="3">
    <source>
        <dbReference type="ARBA" id="ARBA00022737"/>
    </source>
</evidence>
<evidence type="ECO:0000256" key="2">
    <source>
        <dbReference type="ARBA" id="ARBA00022679"/>
    </source>
</evidence>
<dbReference type="InterPro" id="IPR056729">
    <property type="entry name" value="GMPPB_C"/>
</dbReference>
<protein>
    <submittedName>
        <fullName evidence="6">N-acetyltransferase</fullName>
    </submittedName>
</protein>
<dbReference type="SUPFAM" id="SSF51161">
    <property type="entry name" value="Trimeric LpxA-like enzymes"/>
    <property type="match status" value="1"/>
</dbReference>
<keyword evidence="7" id="KW-1185">Reference proteome</keyword>
<dbReference type="InterPro" id="IPR011004">
    <property type="entry name" value="Trimer_LpxA-like_sf"/>
</dbReference>
<dbReference type="PROSITE" id="PS00101">
    <property type="entry name" value="HEXAPEP_TRANSFERASES"/>
    <property type="match status" value="1"/>
</dbReference>
<gene>
    <name evidence="6" type="ORF">E4A48_08695</name>
</gene>
<dbReference type="PANTHER" id="PTHR43300">
    <property type="entry name" value="ACETYLTRANSFERASE"/>
    <property type="match status" value="1"/>
</dbReference>
<proteinExistence type="inferred from homology"/>
<evidence type="ECO:0000313" key="7">
    <source>
        <dbReference type="Proteomes" id="UP000319349"/>
    </source>
</evidence>
<keyword evidence="4" id="KW-0012">Acyltransferase</keyword>
<comment type="similarity">
    <text evidence="1">Belongs to the transferase hexapeptide repeat family.</text>
</comment>
<dbReference type="GO" id="GO:0016746">
    <property type="term" value="F:acyltransferase activity"/>
    <property type="evidence" value="ECO:0007669"/>
    <property type="project" value="UniProtKB-KW"/>
</dbReference>
<dbReference type="CDD" id="cd03358">
    <property type="entry name" value="LbH_WxcM_N_like"/>
    <property type="match status" value="1"/>
</dbReference>
<dbReference type="Pfam" id="PF25087">
    <property type="entry name" value="GMPPB_C"/>
    <property type="match status" value="1"/>
</dbReference>
<name>A0A514ECL3_9XANT</name>
<dbReference type="EMBL" id="CP038228">
    <property type="protein sequence ID" value="QDI03768.1"/>
    <property type="molecule type" value="Genomic_DNA"/>
</dbReference>
<dbReference type="PANTHER" id="PTHR43300:SF4">
    <property type="entry name" value="ACYL-[ACYL-CARRIER-PROTEIN]--UDP-N-ACETYLGLUCOSAMINE O-ACYLTRANSFERASE"/>
    <property type="match status" value="1"/>
</dbReference>
<keyword evidence="2 6" id="KW-0808">Transferase</keyword>
<dbReference type="InterPro" id="IPR001451">
    <property type="entry name" value="Hexapep"/>
</dbReference>
<feature type="domain" description="Mannose-1-phosphate guanyltransferase C-terminal" evidence="5">
    <location>
        <begin position="42"/>
        <end position="130"/>
    </location>
</feature>
<evidence type="ECO:0000259" key="5">
    <source>
        <dbReference type="Pfam" id="PF25087"/>
    </source>
</evidence>
<reference evidence="6 7" key="1">
    <citation type="submission" date="2019-03" db="EMBL/GenBank/DDBJ databases">
        <title>Tal1 in Xanthomonas translucens pv. cerealis Contributes to Virulence in Bacterial Leaf Streak of Wheat.</title>
        <authorList>
            <person name="Shah S.M.A."/>
            <person name="Haq F."/>
            <person name="Ma W."/>
            <person name="Xu X."/>
            <person name="Wang S."/>
            <person name="Xu Z."/>
            <person name="Zou L."/>
            <person name="Zhu B."/>
            <person name="Chen G."/>
        </authorList>
    </citation>
    <scope>NUCLEOTIDE SEQUENCE [LARGE SCALE GENOMIC DNA]</scope>
    <source>
        <strain evidence="6 7">01</strain>
    </source>
</reference>
<evidence type="ECO:0000256" key="4">
    <source>
        <dbReference type="ARBA" id="ARBA00023315"/>
    </source>
</evidence>
<dbReference type="AlphaFoldDB" id="A0A514ECL3"/>
<dbReference type="Proteomes" id="UP000319349">
    <property type="component" value="Chromosome"/>
</dbReference>
<accession>A0A514ECL3</accession>
<dbReference type="Gene3D" id="2.160.10.10">
    <property type="entry name" value="Hexapeptide repeat proteins"/>
    <property type="match status" value="1"/>
</dbReference>
<organism evidence="6 7">
    <name type="scientific">Xanthomonas cerealis pv. cerealis</name>
    <dbReference type="NCBI Taxonomy" id="152263"/>
    <lineage>
        <taxon>Bacteria</taxon>
        <taxon>Pseudomonadati</taxon>
        <taxon>Pseudomonadota</taxon>
        <taxon>Gammaproteobacteria</taxon>
        <taxon>Lysobacterales</taxon>
        <taxon>Lysobacteraceae</taxon>
        <taxon>Xanthomonas</taxon>
        <taxon>Xanthomonas translucens group</taxon>
        <taxon>Xanthomonas cerealis</taxon>
    </lineage>
</organism>
<dbReference type="InterPro" id="IPR018357">
    <property type="entry name" value="Hexapep_transf_CS"/>
</dbReference>
<dbReference type="InterPro" id="IPR050179">
    <property type="entry name" value="Trans_hexapeptide_repeat"/>
</dbReference>
<sequence>MVMDTLSYEKAVQHGLLLAAEGALISSDVRIVPNEDDGVNSGPIMIGRGAKIRSGALLCSGACIGENSIIGHNVVIRARVKIGANSVISHFVCLERDATIGDSVRISALTHITGNCLIGDNVQIGARVVTVNDNEMRWRVGEVLRAPKILSGARVGSGTTLLGNVTIGENAFIGAGSVVTRDIPPGTLAYGNPAYVQGDRPRGDWIAGASKSIPEDKRDF</sequence>